<dbReference type="AlphaFoldDB" id="A0AAW6FAQ3"/>
<dbReference type="EMBL" id="JAQMPX010000129">
    <property type="protein sequence ID" value="MDB9140374.1"/>
    <property type="molecule type" value="Genomic_DNA"/>
</dbReference>
<accession>A0AAW6FAQ3</accession>
<dbReference type="RefSeq" id="WP_259012395.1">
    <property type="nucleotide sequence ID" value="NZ_JANUTI010000002.1"/>
</dbReference>
<comment type="caution">
    <text evidence="1">The sequence shown here is derived from an EMBL/GenBank/DDBJ whole genome shotgun (WGS) entry which is preliminary data.</text>
</comment>
<evidence type="ECO:0000313" key="2">
    <source>
        <dbReference type="Proteomes" id="UP001211522"/>
    </source>
</evidence>
<evidence type="ECO:0000313" key="1">
    <source>
        <dbReference type="EMBL" id="MDB9140374.1"/>
    </source>
</evidence>
<dbReference type="Proteomes" id="UP001211522">
    <property type="component" value="Unassembled WGS sequence"/>
</dbReference>
<name>A0AAW6FAQ3_PARDI</name>
<gene>
    <name evidence="1" type="ORF">PN612_17955</name>
</gene>
<sequence>MSITLLRTKVRIFFGLKKNSEGKNKKYLGERIGKIQEREVEGLS</sequence>
<reference evidence="1" key="1">
    <citation type="submission" date="2023-01" db="EMBL/GenBank/DDBJ databases">
        <title>Human gut microbiome strain richness.</title>
        <authorList>
            <person name="Chen-Liaw A."/>
        </authorList>
    </citation>
    <scope>NUCLEOTIDE SEQUENCE</scope>
    <source>
        <strain evidence="1">D35st1_E5_D35t1_190705</strain>
    </source>
</reference>
<protein>
    <submittedName>
        <fullName evidence="1">Uncharacterized protein</fullName>
    </submittedName>
</protein>
<organism evidence="1 2">
    <name type="scientific">Parabacteroides distasonis</name>
    <dbReference type="NCBI Taxonomy" id="823"/>
    <lineage>
        <taxon>Bacteria</taxon>
        <taxon>Pseudomonadati</taxon>
        <taxon>Bacteroidota</taxon>
        <taxon>Bacteroidia</taxon>
        <taxon>Bacteroidales</taxon>
        <taxon>Tannerellaceae</taxon>
        <taxon>Parabacteroides</taxon>
    </lineage>
</organism>
<proteinExistence type="predicted"/>